<dbReference type="AlphaFoldDB" id="A0A0R1Y2N6"/>
<keyword evidence="2" id="KW-1133">Transmembrane helix</keyword>
<dbReference type="InterPro" id="IPR010994">
    <property type="entry name" value="RuvA_2-like"/>
</dbReference>
<dbReference type="InterPro" id="IPR004509">
    <property type="entry name" value="Competence_ComEA_HhH"/>
</dbReference>
<dbReference type="PATRIC" id="fig|1423734.3.peg.2509"/>
<evidence type="ECO:0000313" key="5">
    <source>
        <dbReference type="Proteomes" id="UP000051236"/>
    </source>
</evidence>
<dbReference type="PANTHER" id="PTHR21180">
    <property type="entry name" value="ENDONUCLEASE/EXONUCLEASE/PHOSPHATASE FAMILY DOMAIN-CONTAINING PROTEIN 1"/>
    <property type="match status" value="1"/>
</dbReference>
<evidence type="ECO:0000256" key="1">
    <source>
        <dbReference type="SAM" id="MobiDB-lite"/>
    </source>
</evidence>
<dbReference type="eggNOG" id="COG1555">
    <property type="taxonomic scope" value="Bacteria"/>
</dbReference>
<keyword evidence="5" id="KW-1185">Reference proteome</keyword>
<dbReference type="GO" id="GO:0006281">
    <property type="term" value="P:DNA repair"/>
    <property type="evidence" value="ECO:0007669"/>
    <property type="project" value="InterPro"/>
</dbReference>
<dbReference type="SMART" id="SM00278">
    <property type="entry name" value="HhH1"/>
    <property type="match status" value="2"/>
</dbReference>
<sequence length="234" mass="25119">MPIKGGIFMAVIEMVKRYYWIGLVLVLLIGGFIWQRSRQTAVAVNNEPIPINHQSTSTDSVARSPTVQANSAPKTSAQTTAPAGQQQIMVDVKGAVKQPGVYTLKAEDRVLDVLKRAGGFTPEADQRQVNLAQKVQDQAMLYIPTKGEAQPTASMGLQASSGTSAVPGDPQEKINLNTATAEQLQEIDGVGEKKAQKIIDFRTNQGPFKAVADLGEIDGFGDKTVANLEDKVTI</sequence>
<dbReference type="EMBL" id="AZGA01000002">
    <property type="protein sequence ID" value="KRM36600.1"/>
    <property type="molecule type" value="Genomic_DNA"/>
</dbReference>
<dbReference type="InterPro" id="IPR051675">
    <property type="entry name" value="Endo/Exo/Phosphatase_dom_1"/>
</dbReference>
<dbReference type="SUPFAM" id="SSF47781">
    <property type="entry name" value="RuvA domain 2-like"/>
    <property type="match status" value="1"/>
</dbReference>
<dbReference type="STRING" id="1423734.FC83_GL002474"/>
<dbReference type="InterPro" id="IPR003583">
    <property type="entry name" value="Hlx-hairpin-Hlx_DNA-bd_motif"/>
</dbReference>
<dbReference type="GO" id="GO:0015627">
    <property type="term" value="C:type II protein secretion system complex"/>
    <property type="evidence" value="ECO:0007669"/>
    <property type="project" value="TreeGrafter"/>
</dbReference>
<dbReference type="InterPro" id="IPR019554">
    <property type="entry name" value="Soluble_ligand-bd"/>
</dbReference>
<dbReference type="Proteomes" id="UP000051236">
    <property type="component" value="Unassembled WGS sequence"/>
</dbReference>
<feature type="compositionally biased region" description="Polar residues" evidence="1">
    <location>
        <begin position="52"/>
        <end position="83"/>
    </location>
</feature>
<feature type="region of interest" description="Disordered" evidence="1">
    <location>
        <begin position="49"/>
        <end position="83"/>
    </location>
</feature>
<protein>
    <submittedName>
        <fullName evidence="4">DNA uptake protein related DNA-binding protein</fullName>
    </submittedName>
</protein>
<dbReference type="Pfam" id="PF12836">
    <property type="entry name" value="HHH_3"/>
    <property type="match status" value="1"/>
</dbReference>
<feature type="transmembrane region" description="Helical" evidence="2">
    <location>
        <begin position="18"/>
        <end position="34"/>
    </location>
</feature>
<feature type="domain" description="Helix-hairpin-helix DNA-binding motif class 1" evidence="3">
    <location>
        <begin position="212"/>
        <end position="231"/>
    </location>
</feature>
<reference evidence="4 5" key="1">
    <citation type="journal article" date="2015" name="Genome Announc.">
        <title>Expanding the biotechnology potential of lactobacilli through comparative genomics of 213 strains and associated genera.</title>
        <authorList>
            <person name="Sun Z."/>
            <person name="Harris H.M."/>
            <person name="McCann A."/>
            <person name="Guo C."/>
            <person name="Argimon S."/>
            <person name="Zhang W."/>
            <person name="Yang X."/>
            <person name="Jeffery I.B."/>
            <person name="Cooney J.C."/>
            <person name="Kagawa T.F."/>
            <person name="Liu W."/>
            <person name="Song Y."/>
            <person name="Salvetti E."/>
            <person name="Wrobel A."/>
            <person name="Rasinkangas P."/>
            <person name="Parkhill J."/>
            <person name="Rea M.C."/>
            <person name="O'Sullivan O."/>
            <person name="Ritari J."/>
            <person name="Douillard F.P."/>
            <person name="Paul Ross R."/>
            <person name="Yang R."/>
            <person name="Briner A.E."/>
            <person name="Felis G.E."/>
            <person name="de Vos W.M."/>
            <person name="Barrangou R."/>
            <person name="Klaenhammer T.R."/>
            <person name="Caufield P.W."/>
            <person name="Cui Y."/>
            <person name="Zhang H."/>
            <person name="O'Toole P.W."/>
        </authorList>
    </citation>
    <scope>NUCLEOTIDE SEQUENCE [LARGE SCALE GENOMIC DNA]</scope>
    <source>
        <strain evidence="4 5">DSM 18527</strain>
    </source>
</reference>
<dbReference type="GO" id="GO:0015628">
    <property type="term" value="P:protein secretion by the type II secretion system"/>
    <property type="evidence" value="ECO:0007669"/>
    <property type="project" value="TreeGrafter"/>
</dbReference>
<feature type="domain" description="Helix-hairpin-helix DNA-binding motif class 1" evidence="3">
    <location>
        <begin position="182"/>
        <end position="201"/>
    </location>
</feature>
<dbReference type="NCBIfam" id="TIGR00426">
    <property type="entry name" value="competence protein ComEA helix-hairpin-helix repeat region"/>
    <property type="match status" value="1"/>
</dbReference>
<gene>
    <name evidence="4" type="ORF">FC83_GL002474</name>
</gene>
<keyword evidence="4" id="KW-0238">DNA-binding</keyword>
<dbReference type="Gene3D" id="1.10.150.310">
    <property type="entry name" value="Tex RuvX-like domain-like"/>
    <property type="match status" value="1"/>
</dbReference>
<dbReference type="Pfam" id="PF10531">
    <property type="entry name" value="SLBB"/>
    <property type="match status" value="1"/>
</dbReference>
<proteinExistence type="predicted"/>
<evidence type="ECO:0000259" key="3">
    <source>
        <dbReference type="SMART" id="SM00278"/>
    </source>
</evidence>
<dbReference type="GO" id="GO:0003677">
    <property type="term" value="F:DNA binding"/>
    <property type="evidence" value="ECO:0007669"/>
    <property type="project" value="UniProtKB-KW"/>
</dbReference>
<keyword evidence="2" id="KW-0472">Membrane</keyword>
<accession>A0A0R1Y2N6</accession>
<dbReference type="PANTHER" id="PTHR21180:SF32">
    <property type="entry name" value="ENDONUCLEASE_EXONUCLEASE_PHOSPHATASE FAMILY DOMAIN-CONTAINING PROTEIN 1"/>
    <property type="match status" value="1"/>
</dbReference>
<evidence type="ECO:0000256" key="2">
    <source>
        <dbReference type="SAM" id="Phobius"/>
    </source>
</evidence>
<comment type="caution">
    <text evidence="4">The sequence shown here is derived from an EMBL/GenBank/DDBJ whole genome shotgun (WGS) entry which is preliminary data.</text>
</comment>
<evidence type="ECO:0000313" key="4">
    <source>
        <dbReference type="EMBL" id="KRM36600.1"/>
    </source>
</evidence>
<name>A0A0R1Y2N6_9LACO</name>
<organism evidence="4 5">
    <name type="scientific">Agrilactobacillus composti DSM 18527 = JCM 14202</name>
    <dbReference type="NCBI Taxonomy" id="1423734"/>
    <lineage>
        <taxon>Bacteria</taxon>
        <taxon>Bacillati</taxon>
        <taxon>Bacillota</taxon>
        <taxon>Bacilli</taxon>
        <taxon>Lactobacillales</taxon>
        <taxon>Lactobacillaceae</taxon>
        <taxon>Agrilactobacillus</taxon>
    </lineage>
</organism>
<dbReference type="Gene3D" id="3.10.560.10">
    <property type="entry name" value="Outer membrane lipoprotein wza domain like"/>
    <property type="match status" value="1"/>
</dbReference>
<keyword evidence="2" id="KW-0812">Transmembrane</keyword>